<keyword evidence="3" id="KW-1185">Reference proteome</keyword>
<dbReference type="Proteomes" id="UP000037939">
    <property type="component" value="Unassembled WGS sequence"/>
</dbReference>
<evidence type="ECO:0000313" key="3">
    <source>
        <dbReference type="Proteomes" id="UP000037939"/>
    </source>
</evidence>
<dbReference type="EMBL" id="LAQT01000030">
    <property type="protein sequence ID" value="KPC50302.1"/>
    <property type="molecule type" value="Genomic_DNA"/>
</dbReference>
<name>A0A0N1JRN5_9NEIS</name>
<accession>A0A0N1JRN5</accession>
<protein>
    <submittedName>
        <fullName evidence="2">PilZ domain protein</fullName>
    </submittedName>
</protein>
<proteinExistence type="predicted"/>
<gene>
    <name evidence="2" type="ORF">WG78_18065</name>
</gene>
<dbReference type="RefSeq" id="WP_053939197.1">
    <property type="nucleotide sequence ID" value="NZ_LAQT01000030.1"/>
</dbReference>
<evidence type="ECO:0000313" key="2">
    <source>
        <dbReference type="EMBL" id="KPC50302.1"/>
    </source>
</evidence>
<evidence type="ECO:0000259" key="1">
    <source>
        <dbReference type="Pfam" id="PF07238"/>
    </source>
</evidence>
<dbReference type="Pfam" id="PF07238">
    <property type="entry name" value="PilZ"/>
    <property type="match status" value="1"/>
</dbReference>
<dbReference type="InterPro" id="IPR009875">
    <property type="entry name" value="PilZ_domain"/>
</dbReference>
<reference evidence="2 3" key="1">
    <citation type="submission" date="2015-07" db="EMBL/GenBank/DDBJ databases">
        <title>Draft genome sequence of the Amantichitinum ursilacus IGB-41, a new chitin-degrading bacterium.</title>
        <authorList>
            <person name="Kirstahler P."/>
            <person name="Guenther M."/>
            <person name="Grumaz C."/>
            <person name="Rupp S."/>
            <person name="Zibek S."/>
            <person name="Sohn K."/>
        </authorList>
    </citation>
    <scope>NUCLEOTIDE SEQUENCE [LARGE SCALE GENOMIC DNA]</scope>
    <source>
        <strain evidence="2 3">IGB-41</strain>
    </source>
</reference>
<dbReference type="SUPFAM" id="SSF141371">
    <property type="entry name" value="PilZ domain-like"/>
    <property type="match status" value="1"/>
</dbReference>
<dbReference type="GO" id="GO:0035438">
    <property type="term" value="F:cyclic-di-GMP binding"/>
    <property type="evidence" value="ECO:0007669"/>
    <property type="project" value="InterPro"/>
</dbReference>
<organism evidence="2 3">
    <name type="scientific">Amantichitinum ursilacus</name>
    <dbReference type="NCBI Taxonomy" id="857265"/>
    <lineage>
        <taxon>Bacteria</taxon>
        <taxon>Pseudomonadati</taxon>
        <taxon>Pseudomonadota</taxon>
        <taxon>Betaproteobacteria</taxon>
        <taxon>Neisseriales</taxon>
        <taxon>Chitinibacteraceae</taxon>
        <taxon>Amantichitinum</taxon>
    </lineage>
</organism>
<comment type="caution">
    <text evidence="2">The sequence shown here is derived from an EMBL/GenBank/DDBJ whole genome shotgun (WGS) entry which is preliminary data.</text>
</comment>
<dbReference type="AlphaFoldDB" id="A0A0N1JRN5"/>
<sequence length="109" mass="12135">MHALRGGKMGQREQRTARRIPMNCKVKLRFKSSSMPAYGICTDLSVGGLTIRTSYVPRPDETFDVLVMPPVSGPGPRTPFAAHVQVKRCHEVERGKLYELGLAIIEVLQ</sequence>
<dbReference type="Gene3D" id="2.40.10.220">
    <property type="entry name" value="predicted glycosyltransferase like domains"/>
    <property type="match status" value="1"/>
</dbReference>
<feature type="domain" description="PilZ" evidence="1">
    <location>
        <begin position="13"/>
        <end position="105"/>
    </location>
</feature>
<dbReference type="OrthoDB" id="8562941at2"/>
<dbReference type="STRING" id="857265.WG78_18065"/>